<proteinExistence type="evidence at protein level"/>
<protein>
    <submittedName>
        <fullName evidence="3">Uncharacterized protein</fullName>
    </submittedName>
</protein>
<dbReference type="EMBL" id="CP017556">
    <property type="protein sequence ID" value="AOW03596.1"/>
    <property type="molecule type" value="Genomic_DNA"/>
</dbReference>
<dbReference type="EMDB" id="EMD-10815"/>
<dbReference type="AlphaFoldDB" id="A0A1D8ND94"/>
<gene>
    <name evidence="4" type="ORF">B0I71DRAFT_129122</name>
    <name evidence="3" type="ORF">YALI1_D06302g</name>
</gene>
<evidence type="ECO:0007829" key="7">
    <source>
        <dbReference type="PDB" id="7B0N"/>
    </source>
</evidence>
<reference evidence="4 6" key="2">
    <citation type="submission" date="2018-07" db="EMBL/GenBank/DDBJ databases">
        <title>Draft Genome Assemblies for Five Robust Yarrowia lipolytica Strains Exhibiting High Lipid Production and Pentose Sugar Utilization and Sugar Alcohol Secretion from Undetoxified Lignocellulosic Biomass Hydrolysates.</title>
        <authorList>
            <consortium name="DOE Joint Genome Institute"/>
            <person name="Walker C."/>
            <person name="Ryu S."/>
            <person name="Na H."/>
            <person name="Zane M."/>
            <person name="LaButti K."/>
            <person name="Lipzen A."/>
            <person name="Haridas S."/>
            <person name="Barry K."/>
            <person name="Grigoriev I.V."/>
            <person name="Quarterman J."/>
            <person name="Slininger P."/>
            <person name="Dien B."/>
            <person name="Trinh C.T."/>
        </authorList>
    </citation>
    <scope>NUCLEOTIDE SEQUENCE [LARGE SCALE GENOMIC DNA]</scope>
    <source>
        <strain evidence="4 6">YB392</strain>
    </source>
</reference>
<dbReference type="EMDB" id="EMD-10711"/>
<dbReference type="OrthoDB" id="2014058at2759"/>
<dbReference type="EMDB" id="EMD-4872"/>
<reference evidence="7" key="3">
    <citation type="journal article" date="2021" name="J. Biol. Chem.">
        <title>A conserved arginine residue is critical for stabilizing the N2 FeS cluster in mitochondrial complex I.</title>
        <authorList>
            <person name="Hameedi M.A."/>
            <person name="Grba D.N."/>
            <person name="Richardson K.H."/>
            <person name="Jones A.J.Y."/>
            <person name="Song W."/>
            <person name="Roessler M.M."/>
            <person name="Wright J.J."/>
            <person name="Hirst J."/>
        </authorList>
    </citation>
    <scope>STRUCTURE BY ELECTRON MICROSCOPY (3.70 ANGSTROMS)</scope>
</reference>
<dbReference type="VEuPathDB" id="FungiDB:YALI0_D04939g"/>
<dbReference type="EMBL" id="KZ858963">
    <property type="protein sequence ID" value="RDW27392.1"/>
    <property type="molecule type" value="Genomic_DNA"/>
</dbReference>
<dbReference type="PDB" id="7B0N">
    <property type="method" value="EM"/>
    <property type="resolution" value="3.70 A"/>
    <property type="chains" value="l=1-149"/>
</dbReference>
<evidence type="ECO:0000313" key="5">
    <source>
        <dbReference type="Proteomes" id="UP000182444"/>
    </source>
</evidence>
<name>A0A1D8ND94_YARLL</name>
<dbReference type="RefSeq" id="XP_502424.2">
    <property type="nucleotide sequence ID" value="XM_502424.2"/>
</dbReference>
<dbReference type="PANTHER" id="PTHR12840">
    <property type="entry name" value="NADH-UBIQUINONE OXIDOREDUCTASE ASHI SUBUNIT"/>
    <property type="match status" value="1"/>
</dbReference>
<dbReference type="EMDB" id="EMD-11969"/>
<accession>A0A1D8ND94</accession>
<feature type="transmembrane region" description="Helical" evidence="2">
    <location>
        <begin position="94"/>
        <end position="115"/>
    </location>
</feature>
<evidence type="ECO:0000256" key="1">
    <source>
        <dbReference type="SAM" id="MobiDB-lite"/>
    </source>
</evidence>
<dbReference type="SMR" id="A0A1D8ND94"/>
<dbReference type="VEuPathDB" id="FungiDB:YALI1_D06302g"/>
<dbReference type="Proteomes" id="UP000182444">
    <property type="component" value="Chromosome 1D"/>
</dbReference>
<feature type="region of interest" description="Disordered" evidence="1">
    <location>
        <begin position="130"/>
        <end position="149"/>
    </location>
</feature>
<dbReference type="EMDB" id="EMD-4874"/>
<dbReference type="OMA" id="GEPCHED"/>
<evidence type="ECO:0000313" key="3">
    <source>
        <dbReference type="EMBL" id="AOW03596.1"/>
    </source>
</evidence>
<dbReference type="Pfam" id="PF05821">
    <property type="entry name" value="NDUF_B8"/>
    <property type="match status" value="1"/>
</dbReference>
<keyword evidence="2" id="KW-0472">Membrane</keyword>
<keyword evidence="2" id="KW-0812">Transmembrane</keyword>
<reference evidence="3 5" key="1">
    <citation type="journal article" date="2016" name="PLoS ONE">
        <title>Sequence Assembly of Yarrowia lipolytica Strain W29/CLIB89 Shows Transposable Element Diversity.</title>
        <authorList>
            <person name="Magnan C."/>
            <person name="Yu J."/>
            <person name="Chang I."/>
            <person name="Jahn E."/>
            <person name="Kanomata Y."/>
            <person name="Wu J."/>
            <person name="Zeller M."/>
            <person name="Oakes M."/>
            <person name="Baldi P."/>
            <person name="Sandmeyer S."/>
        </authorList>
    </citation>
    <scope>NUCLEOTIDE SEQUENCE [LARGE SCALE GENOMIC DNA]</scope>
    <source>
        <strain evidence="3">CLIB89</strain>
        <strain evidence="5">CLIB89(W29)</strain>
    </source>
</reference>
<evidence type="ECO:0000313" key="6">
    <source>
        <dbReference type="Proteomes" id="UP000256601"/>
    </source>
</evidence>
<dbReference type="GO" id="GO:0005739">
    <property type="term" value="C:mitochondrion"/>
    <property type="evidence" value="ECO:0007669"/>
    <property type="project" value="InterPro"/>
</dbReference>
<keyword evidence="2" id="KW-1133">Transmembrane helix</keyword>
<sequence length="149" mass="17307">MLSRRAVTMLRSPVARVAQVQVRGIRASFDKAEEPMLGDYPDIDPFPAQLKNPYKKYDDQQDRRNLEEPLSVNDDLYDMWSPDRFTHFKNQDALKYFIGFLTIFFGASYVATYFVPEKAAIPREFPYEGLWKESGGTEKSKAFFGQRSE</sequence>
<dbReference type="PANTHER" id="PTHR12840:SF1">
    <property type="entry name" value="NADH DEHYDROGENASE [UBIQUINONE] 1 BETA SUBCOMPLEX SUBUNIT 8, MITOCHONDRIAL"/>
    <property type="match status" value="1"/>
</dbReference>
<organism evidence="3 5">
    <name type="scientific">Yarrowia lipolytica</name>
    <name type="common">Candida lipolytica</name>
    <dbReference type="NCBI Taxonomy" id="4952"/>
    <lineage>
        <taxon>Eukaryota</taxon>
        <taxon>Fungi</taxon>
        <taxon>Dikarya</taxon>
        <taxon>Ascomycota</taxon>
        <taxon>Saccharomycotina</taxon>
        <taxon>Dipodascomycetes</taxon>
        <taxon>Dipodascales</taxon>
        <taxon>Dipodascales incertae sedis</taxon>
        <taxon>Yarrowia</taxon>
    </lineage>
</organism>
<keyword evidence="7" id="KW-0002">3D-structure</keyword>
<dbReference type="eggNOG" id="ENOG502S52G">
    <property type="taxonomic scope" value="Eukaryota"/>
</dbReference>
<evidence type="ECO:0000313" key="4">
    <source>
        <dbReference type="EMBL" id="RDW27392.1"/>
    </source>
</evidence>
<dbReference type="GeneID" id="2910661"/>
<dbReference type="KEGG" id="yli:2910661"/>
<dbReference type="Proteomes" id="UP000256601">
    <property type="component" value="Unassembled WGS sequence"/>
</dbReference>
<dbReference type="InterPro" id="IPR008699">
    <property type="entry name" value="NDUFB8"/>
</dbReference>
<evidence type="ECO:0000256" key="2">
    <source>
        <dbReference type="SAM" id="Phobius"/>
    </source>
</evidence>
<dbReference type="EMDB" id="EMD-4873"/>